<keyword evidence="3" id="KW-0472">Membrane</keyword>
<feature type="transmembrane region" description="Helical" evidence="3">
    <location>
        <begin position="265"/>
        <end position="285"/>
    </location>
</feature>
<feature type="region of interest" description="Disordered" evidence="2">
    <location>
        <begin position="199"/>
        <end position="226"/>
    </location>
</feature>
<evidence type="ECO:0000256" key="1">
    <source>
        <dbReference type="PROSITE-ProRule" id="PRU00339"/>
    </source>
</evidence>
<dbReference type="OrthoDB" id="3686302at2"/>
<dbReference type="GO" id="GO:0000030">
    <property type="term" value="F:mannosyltransferase activity"/>
    <property type="evidence" value="ECO:0007669"/>
    <property type="project" value="TreeGrafter"/>
</dbReference>
<dbReference type="AlphaFoldDB" id="A0A4D4JA83"/>
<dbReference type="Proteomes" id="UP000298860">
    <property type="component" value="Unassembled WGS sequence"/>
</dbReference>
<evidence type="ECO:0000313" key="5">
    <source>
        <dbReference type="Proteomes" id="UP000298860"/>
    </source>
</evidence>
<dbReference type="RefSeq" id="WP_137816655.1">
    <property type="nucleotide sequence ID" value="NZ_BJFL01000053.1"/>
</dbReference>
<dbReference type="InterPro" id="IPR011990">
    <property type="entry name" value="TPR-like_helical_dom_sf"/>
</dbReference>
<dbReference type="SUPFAM" id="SSF48452">
    <property type="entry name" value="TPR-like"/>
    <property type="match status" value="1"/>
</dbReference>
<dbReference type="GO" id="GO:0035269">
    <property type="term" value="P:protein O-linked glycosylation via mannose"/>
    <property type="evidence" value="ECO:0007669"/>
    <property type="project" value="TreeGrafter"/>
</dbReference>
<dbReference type="InterPro" id="IPR019734">
    <property type="entry name" value="TPR_rpt"/>
</dbReference>
<keyword evidence="5" id="KW-1185">Reference proteome</keyword>
<dbReference type="InterPro" id="IPR052384">
    <property type="entry name" value="TMTC_O-mannosyltransferase"/>
</dbReference>
<keyword evidence="1" id="KW-0802">TPR repeat</keyword>
<accession>A0A4D4JA83</accession>
<organism evidence="4 5">
    <name type="scientific">Gandjariella thermophila</name>
    <dbReference type="NCBI Taxonomy" id="1931992"/>
    <lineage>
        <taxon>Bacteria</taxon>
        <taxon>Bacillati</taxon>
        <taxon>Actinomycetota</taxon>
        <taxon>Actinomycetes</taxon>
        <taxon>Pseudonocardiales</taxon>
        <taxon>Pseudonocardiaceae</taxon>
        <taxon>Gandjariella</taxon>
    </lineage>
</organism>
<evidence type="ECO:0000256" key="3">
    <source>
        <dbReference type="SAM" id="Phobius"/>
    </source>
</evidence>
<feature type="compositionally biased region" description="Basic residues" evidence="2">
    <location>
        <begin position="206"/>
        <end position="219"/>
    </location>
</feature>
<evidence type="ECO:0000313" key="4">
    <source>
        <dbReference type="EMBL" id="GDY33735.1"/>
    </source>
</evidence>
<feature type="transmembrane region" description="Helical" evidence="3">
    <location>
        <begin position="306"/>
        <end position="331"/>
    </location>
</feature>
<dbReference type="PROSITE" id="PS50005">
    <property type="entry name" value="TPR"/>
    <property type="match status" value="1"/>
</dbReference>
<feature type="repeat" description="TPR" evidence="1">
    <location>
        <begin position="143"/>
        <end position="176"/>
    </location>
</feature>
<dbReference type="Gene3D" id="1.25.40.10">
    <property type="entry name" value="Tetratricopeptide repeat domain"/>
    <property type="match status" value="2"/>
</dbReference>
<dbReference type="SMART" id="SM00028">
    <property type="entry name" value="TPR"/>
    <property type="match status" value="3"/>
</dbReference>
<feature type="transmembrane region" description="Helical" evidence="3">
    <location>
        <begin position="337"/>
        <end position="358"/>
    </location>
</feature>
<feature type="transmembrane region" description="Helical" evidence="3">
    <location>
        <begin position="239"/>
        <end position="259"/>
    </location>
</feature>
<keyword evidence="3" id="KW-1133">Transmembrane helix</keyword>
<dbReference type="PANTHER" id="PTHR44216">
    <property type="entry name" value="PROTEIN O-MANNOSYL-TRANSFERASE TMTC2"/>
    <property type="match status" value="1"/>
</dbReference>
<comment type="caution">
    <text evidence="4">The sequence shown here is derived from an EMBL/GenBank/DDBJ whole genome shotgun (WGS) entry which is preliminary data.</text>
</comment>
<proteinExistence type="predicted"/>
<name>A0A4D4JA83_9PSEU</name>
<dbReference type="EMBL" id="BJFL01000053">
    <property type="protein sequence ID" value="GDY33735.1"/>
    <property type="molecule type" value="Genomic_DNA"/>
</dbReference>
<dbReference type="PANTHER" id="PTHR44216:SF3">
    <property type="entry name" value="PROTEIN O-MANNOSYL-TRANSFERASE TMTC2"/>
    <property type="match status" value="1"/>
</dbReference>
<protein>
    <submittedName>
        <fullName evidence="4">Uncharacterized protein</fullName>
    </submittedName>
</protein>
<keyword evidence="3" id="KW-0812">Transmembrane</keyword>
<reference evidence="5" key="1">
    <citation type="submission" date="2019-04" db="EMBL/GenBank/DDBJ databases">
        <title>Draft genome sequence of Pseudonocardiaceae bacterium SL3-2-4.</title>
        <authorList>
            <person name="Ningsih F."/>
            <person name="Yokota A."/>
            <person name="Sakai Y."/>
            <person name="Nanatani K."/>
            <person name="Yabe S."/>
            <person name="Oetari A."/>
            <person name="Sjamsuridzal W."/>
        </authorList>
    </citation>
    <scope>NUCLEOTIDE SEQUENCE [LARGE SCALE GENOMIC DNA]</scope>
    <source>
        <strain evidence="5">SL3-2-4</strain>
    </source>
</reference>
<sequence>MTDPITAVLLRAAELTASGRARKAVELLGPVVAAHPHHAEAWGRLAAARLDAGDAGGALDAATRALALGVDAAWAHRVAALALSELGRHGEAAVAAREAVRAKPGEWRCQVTLAEVLAAAPEGDDAEAAGAARRAGELAPDEPRPYEVLGDIALRGGDRGTAEWAYRKALRLDPDADHARRNLARLTRQRSRRLSWRFPGRPSGRFSRRLPRGLSRRRGAPAAPTGAPPLGAERVLWRLLVRLAGVLAAGTLLLVLAGQSASGRWLGWGGIALLAVLAAVTVRTVGRVPRGGLRPVARLVRRRPMLALGTALLGAALLVTAGWTVAVVAGMATVQPLVPAGLCALLAMAVSVPGRLVLRHRRARGPAG</sequence>
<gene>
    <name evidence="4" type="ORF">GTS_53680</name>
</gene>
<evidence type="ECO:0000256" key="2">
    <source>
        <dbReference type="SAM" id="MobiDB-lite"/>
    </source>
</evidence>